<dbReference type="PANTHER" id="PTHR43244:SF1">
    <property type="entry name" value="5,10-METHYLENETETRAHYDROMETHANOPTERIN REDUCTASE"/>
    <property type="match status" value="1"/>
</dbReference>
<sequence>MRFAFGHGFYPKKLDEFKLLSRTADEAGFAMVMTGDTPALVGDHYVGLTMIALETSRCRLGSYISNPVTRHPAVAAAGIAAVNEIAGGRAYLGLSTGDSGVYNLGEKPAKQADLEEYILTVRALLEKGEATYRGNKVQFGWYHDHIPIYMAPGGPKGLRLAGRIADGVFLETGFLPEVIEDTLRQIDEAAREAGRSIDDIDIWWHARACMGSSRDAAIDTIPSGLLGIGNRLARFQQEGKFIPDAIWPKLQELKRRYDFMGHHETPGAATPQRNAAMLDELGLRDYLADRFGILGTPDDFVERIRSLETMGIRNIAFTALMPDKLDFLHAMRDAVIPRFSID</sequence>
<name>A0A1T5ENY2_9SPHN</name>
<dbReference type="RefSeq" id="WP_079649211.1">
    <property type="nucleotide sequence ID" value="NZ_FUYM01000007.1"/>
</dbReference>
<dbReference type="Pfam" id="PF00296">
    <property type="entry name" value="Bac_luciferase"/>
    <property type="match status" value="1"/>
</dbReference>
<dbReference type="Proteomes" id="UP000189818">
    <property type="component" value="Unassembled WGS sequence"/>
</dbReference>
<dbReference type="InterPro" id="IPR036661">
    <property type="entry name" value="Luciferase-like_sf"/>
</dbReference>
<dbReference type="EMBL" id="FUYM01000007">
    <property type="protein sequence ID" value="SKB85657.1"/>
    <property type="molecule type" value="Genomic_DNA"/>
</dbReference>
<proteinExistence type="predicted"/>
<dbReference type="GO" id="GO:0016705">
    <property type="term" value="F:oxidoreductase activity, acting on paired donors, with incorporation or reduction of molecular oxygen"/>
    <property type="evidence" value="ECO:0007669"/>
    <property type="project" value="InterPro"/>
</dbReference>
<evidence type="ECO:0000313" key="4">
    <source>
        <dbReference type="Proteomes" id="UP000189818"/>
    </source>
</evidence>
<dbReference type="InterPro" id="IPR050564">
    <property type="entry name" value="F420-G6PD/mer"/>
</dbReference>
<keyword evidence="1" id="KW-0560">Oxidoreductase</keyword>
<organism evidence="3 4">
    <name type="scientific">Rhizorhabdus histidinilytica</name>
    <dbReference type="NCBI Taxonomy" id="439228"/>
    <lineage>
        <taxon>Bacteria</taxon>
        <taxon>Pseudomonadati</taxon>
        <taxon>Pseudomonadota</taxon>
        <taxon>Alphaproteobacteria</taxon>
        <taxon>Sphingomonadales</taxon>
        <taxon>Sphingomonadaceae</taxon>
        <taxon>Rhizorhabdus</taxon>
    </lineage>
</organism>
<dbReference type="Gene3D" id="3.20.20.30">
    <property type="entry name" value="Luciferase-like domain"/>
    <property type="match status" value="1"/>
</dbReference>
<dbReference type="OrthoDB" id="9804736at2"/>
<evidence type="ECO:0000313" key="3">
    <source>
        <dbReference type="EMBL" id="SKB85657.1"/>
    </source>
</evidence>
<reference evidence="4" key="1">
    <citation type="submission" date="2017-02" db="EMBL/GenBank/DDBJ databases">
        <authorList>
            <person name="Varghese N."/>
            <person name="Submissions S."/>
        </authorList>
    </citation>
    <scope>NUCLEOTIDE SEQUENCE [LARGE SCALE GENOMIC DNA]</scope>
    <source>
        <strain evidence="4">UM2</strain>
    </source>
</reference>
<dbReference type="CDD" id="cd01097">
    <property type="entry name" value="Tetrahydromethanopterin_reductase"/>
    <property type="match status" value="1"/>
</dbReference>
<protein>
    <submittedName>
        <fullName evidence="3">Methylenetetrahydromethanopterin reductase</fullName>
    </submittedName>
</protein>
<feature type="domain" description="Luciferase-like" evidence="2">
    <location>
        <begin position="13"/>
        <end position="313"/>
    </location>
</feature>
<keyword evidence="4" id="KW-1185">Reference proteome</keyword>
<gene>
    <name evidence="3" type="ORF">SAMN06295920_107113</name>
</gene>
<dbReference type="SUPFAM" id="SSF51679">
    <property type="entry name" value="Bacterial luciferase-like"/>
    <property type="match status" value="1"/>
</dbReference>
<dbReference type="InterPro" id="IPR011251">
    <property type="entry name" value="Luciferase-like_dom"/>
</dbReference>
<accession>A0A1T5ENY2</accession>
<dbReference type="AlphaFoldDB" id="A0A1T5ENY2"/>
<dbReference type="PANTHER" id="PTHR43244">
    <property type="match status" value="1"/>
</dbReference>
<evidence type="ECO:0000256" key="1">
    <source>
        <dbReference type="ARBA" id="ARBA00023002"/>
    </source>
</evidence>
<evidence type="ECO:0000259" key="2">
    <source>
        <dbReference type="Pfam" id="PF00296"/>
    </source>
</evidence>
<dbReference type="STRING" id="439228.SAMN06295920_107113"/>